<dbReference type="EMBL" id="MHLA01000017">
    <property type="protein sequence ID" value="OGY99297.1"/>
    <property type="molecule type" value="Genomic_DNA"/>
</dbReference>
<dbReference type="Proteomes" id="UP000178880">
    <property type="component" value="Unassembled WGS sequence"/>
</dbReference>
<accession>A0A1G2CFV3</accession>
<evidence type="ECO:0000313" key="2">
    <source>
        <dbReference type="EMBL" id="OGY99297.1"/>
    </source>
</evidence>
<sequence>MHRFFEILPGALAWGTLVLMFVLSWKLPTWVAVFIILFDIYWLLKTIYLSLHLRVAFSSMKKNLEENWIECLKQLTIDQKQLIHGAESNVVDQMSNVNGQWSNVFHLLILPMYREPYEVVRESFMSLAKTNYPKDKFIVVLATEARAGGEACAVAEKVKQEFGGRFFKFLVTTHPADIPGEIPGKGSNETWAAHEVKRLVIDPLRLNYDNILVSVFDVDTQVPQEYFGRLTYVFLNAPNPLRAIYQPVPLYINNIYHASVFSRIVSFSNTFWHMMQQVRPERLRSYSSQSLPFRVLVDVGFWHTDVVSEDSRIFFQGYLHYHGDFRTEPLHFPVYMDANAAPTFWGTMRNLYKQIRRWGWGVENIPYMLEGFQRDPLIPKNKKWYWSFIEIEGFHSWATNSLMIFALGWLPLMLGGSHFNESLLAYGLPRITRFIVGLSMVGIASSAILSIMLFPPRPQGIRRRHYALYVLQWLLLPVTLIVFGAIPGLEAQTRLMLGGRFRLGFWVTPKHRIVKRES</sequence>
<evidence type="ECO:0000313" key="3">
    <source>
        <dbReference type="Proteomes" id="UP000178880"/>
    </source>
</evidence>
<proteinExistence type="predicted"/>
<dbReference type="PANTHER" id="PTHR36851">
    <property type="entry name" value="UNNAMED PRODUCT"/>
    <property type="match status" value="1"/>
</dbReference>
<evidence type="ECO:0000256" key="1">
    <source>
        <dbReference type="SAM" id="Phobius"/>
    </source>
</evidence>
<keyword evidence="1" id="KW-1133">Transmembrane helix</keyword>
<organism evidence="2 3">
    <name type="scientific">Candidatus Liptonbacteria bacterium RIFCSPLOWO2_01_FULL_52_25</name>
    <dbReference type="NCBI Taxonomy" id="1798650"/>
    <lineage>
        <taxon>Bacteria</taxon>
        <taxon>Candidatus Liptoniibacteriota</taxon>
    </lineage>
</organism>
<comment type="caution">
    <text evidence="2">The sequence shown here is derived from an EMBL/GenBank/DDBJ whole genome shotgun (WGS) entry which is preliminary data.</text>
</comment>
<dbReference type="PANTHER" id="PTHR36851:SF1">
    <property type="entry name" value="GLYCO_TRANS_2-LIKE DOMAIN-CONTAINING PROTEIN"/>
    <property type="match status" value="1"/>
</dbReference>
<keyword evidence="1" id="KW-0472">Membrane</keyword>
<dbReference type="AlphaFoldDB" id="A0A1G2CFV3"/>
<gene>
    <name evidence="2" type="ORF">A2945_05000</name>
</gene>
<feature type="transmembrane region" description="Helical" evidence="1">
    <location>
        <begin position="397"/>
        <end position="414"/>
    </location>
</feature>
<feature type="transmembrane region" description="Helical" evidence="1">
    <location>
        <begin position="434"/>
        <end position="454"/>
    </location>
</feature>
<feature type="transmembrane region" description="Helical" evidence="1">
    <location>
        <begin position="466"/>
        <end position="486"/>
    </location>
</feature>
<protein>
    <recommendedName>
        <fullName evidence="4">Glycosyltransferase 2-like domain-containing protein</fullName>
    </recommendedName>
</protein>
<feature type="transmembrane region" description="Helical" evidence="1">
    <location>
        <begin position="31"/>
        <end position="51"/>
    </location>
</feature>
<reference evidence="2 3" key="1">
    <citation type="journal article" date="2016" name="Nat. Commun.">
        <title>Thousands of microbial genomes shed light on interconnected biogeochemical processes in an aquifer system.</title>
        <authorList>
            <person name="Anantharaman K."/>
            <person name="Brown C.T."/>
            <person name="Hug L.A."/>
            <person name="Sharon I."/>
            <person name="Castelle C.J."/>
            <person name="Probst A.J."/>
            <person name="Thomas B.C."/>
            <person name="Singh A."/>
            <person name="Wilkins M.J."/>
            <person name="Karaoz U."/>
            <person name="Brodie E.L."/>
            <person name="Williams K.H."/>
            <person name="Hubbard S.S."/>
            <person name="Banfield J.F."/>
        </authorList>
    </citation>
    <scope>NUCLEOTIDE SEQUENCE [LARGE SCALE GENOMIC DNA]</scope>
</reference>
<keyword evidence="1" id="KW-0812">Transmembrane</keyword>
<dbReference type="STRING" id="1798650.A2945_05000"/>
<dbReference type="InterPro" id="IPR029044">
    <property type="entry name" value="Nucleotide-diphossugar_trans"/>
</dbReference>
<evidence type="ECO:0008006" key="4">
    <source>
        <dbReference type="Google" id="ProtNLM"/>
    </source>
</evidence>
<dbReference type="Gene3D" id="3.90.550.10">
    <property type="entry name" value="Spore Coat Polysaccharide Biosynthesis Protein SpsA, Chain A"/>
    <property type="match status" value="1"/>
</dbReference>
<name>A0A1G2CFV3_9BACT</name>
<feature type="transmembrane region" description="Helical" evidence="1">
    <location>
        <begin position="7"/>
        <end position="25"/>
    </location>
</feature>